<dbReference type="AlphaFoldDB" id="A0A1E5IMZ2"/>
<proteinExistence type="inferred from homology"/>
<dbReference type="Pfam" id="PF04519">
    <property type="entry name" value="Bactofilin"/>
    <property type="match status" value="1"/>
</dbReference>
<gene>
    <name evidence="2" type="ORF">ATZ36_12230</name>
</gene>
<dbReference type="PANTHER" id="PTHR35024:SF4">
    <property type="entry name" value="POLYMER-FORMING CYTOSKELETAL PROTEIN"/>
    <property type="match status" value="1"/>
</dbReference>
<evidence type="ECO:0000256" key="1">
    <source>
        <dbReference type="ARBA" id="ARBA00044755"/>
    </source>
</evidence>
<dbReference type="Proteomes" id="UP000095237">
    <property type="component" value="Unassembled WGS sequence"/>
</dbReference>
<evidence type="ECO:0008006" key="4">
    <source>
        <dbReference type="Google" id="ProtNLM"/>
    </source>
</evidence>
<dbReference type="InterPro" id="IPR007607">
    <property type="entry name" value="BacA/B"/>
</dbReference>
<sequence>MFKKRSKNLFDAVETLIGRNAILEGTIKTGKVVRIDGKIKGDIDALGVLIGTEAEVVGDINTKAIVVYGLVEGNINASETIEIMPKAKVVGDIKTNILTIAEGAYFDGKSSIITKEIDDGAEKK</sequence>
<evidence type="ECO:0000313" key="3">
    <source>
        <dbReference type="Proteomes" id="UP000095237"/>
    </source>
</evidence>
<reference evidence="2 3" key="1">
    <citation type="submission" date="2015-11" db="EMBL/GenBank/DDBJ databases">
        <title>Evidence for parallel genomic evolution in an endosymbiosis of termite gut flagellates.</title>
        <authorList>
            <person name="Zheng H."/>
        </authorList>
    </citation>
    <scope>NUCLEOTIDE SEQUENCE [LARGE SCALE GENOMIC DNA]</scope>
    <source>
        <strain evidence="2 3">CET450</strain>
    </source>
</reference>
<dbReference type="EMBL" id="LNVX01000031">
    <property type="protein sequence ID" value="OEG71865.1"/>
    <property type="molecule type" value="Genomic_DNA"/>
</dbReference>
<comment type="caution">
    <text evidence="2">The sequence shown here is derived from an EMBL/GenBank/DDBJ whole genome shotgun (WGS) entry which is preliminary data.</text>
</comment>
<organism evidence="2 3">
    <name type="scientific">Endomicrobium trichonymphae</name>
    <dbReference type="NCBI Taxonomy" id="1408204"/>
    <lineage>
        <taxon>Bacteria</taxon>
        <taxon>Pseudomonadati</taxon>
        <taxon>Elusimicrobiota</taxon>
        <taxon>Endomicrobiia</taxon>
        <taxon>Endomicrobiales</taxon>
        <taxon>Endomicrobiaceae</taxon>
        <taxon>Candidatus Endomicrobiellum</taxon>
    </lineage>
</organism>
<dbReference type="PANTHER" id="PTHR35024">
    <property type="entry name" value="HYPOTHETICAL CYTOSOLIC PROTEIN"/>
    <property type="match status" value="1"/>
</dbReference>
<protein>
    <recommendedName>
        <fullName evidence="4">Cell shape determination protein CcmA</fullName>
    </recommendedName>
</protein>
<accession>A0A1E5IMZ2</accession>
<evidence type="ECO:0000313" key="2">
    <source>
        <dbReference type="EMBL" id="OEG71865.1"/>
    </source>
</evidence>
<comment type="similarity">
    <text evidence="1">Belongs to the bactofilin family.</text>
</comment>
<keyword evidence="3" id="KW-1185">Reference proteome</keyword>
<name>A0A1E5IMZ2_ENDTX</name>